<reference evidence="1" key="1">
    <citation type="submission" date="2021-02" db="EMBL/GenBank/DDBJ databases">
        <authorList>
            <person name="Dougan E. K."/>
            <person name="Rhodes N."/>
            <person name="Thang M."/>
            <person name="Chan C."/>
        </authorList>
    </citation>
    <scope>NUCLEOTIDE SEQUENCE</scope>
</reference>
<sequence>MGQYESAAILIEAGARLDVRTPRGFSAADFAREHDVPDFILQAFQGQPQACEKVAALALNDEIIEEFL</sequence>
<organism evidence="1 2">
    <name type="scientific">Symbiodinium pilosum</name>
    <name type="common">Dinoflagellate</name>
    <dbReference type="NCBI Taxonomy" id="2952"/>
    <lineage>
        <taxon>Eukaryota</taxon>
        <taxon>Sar</taxon>
        <taxon>Alveolata</taxon>
        <taxon>Dinophyceae</taxon>
        <taxon>Suessiales</taxon>
        <taxon>Symbiodiniaceae</taxon>
        <taxon>Symbiodinium</taxon>
    </lineage>
</organism>
<dbReference type="AlphaFoldDB" id="A0A812XHB5"/>
<feature type="non-terminal residue" evidence="1">
    <location>
        <position position="1"/>
    </location>
</feature>
<dbReference type="Proteomes" id="UP000649617">
    <property type="component" value="Unassembled WGS sequence"/>
</dbReference>
<evidence type="ECO:0008006" key="3">
    <source>
        <dbReference type="Google" id="ProtNLM"/>
    </source>
</evidence>
<evidence type="ECO:0000313" key="2">
    <source>
        <dbReference type="Proteomes" id="UP000649617"/>
    </source>
</evidence>
<keyword evidence="2" id="KW-1185">Reference proteome</keyword>
<dbReference type="EMBL" id="CAJNIZ010045890">
    <property type="protein sequence ID" value="CAE7733251.1"/>
    <property type="molecule type" value="Genomic_DNA"/>
</dbReference>
<protein>
    <recommendedName>
        <fullName evidence="3">Ankyrin repeat domain-containing protein</fullName>
    </recommendedName>
</protein>
<comment type="caution">
    <text evidence="1">The sequence shown here is derived from an EMBL/GenBank/DDBJ whole genome shotgun (WGS) entry which is preliminary data.</text>
</comment>
<evidence type="ECO:0000313" key="1">
    <source>
        <dbReference type="EMBL" id="CAE7733251.1"/>
    </source>
</evidence>
<gene>
    <name evidence="1" type="ORF">SPIL2461_LOCUS21071</name>
</gene>
<proteinExistence type="predicted"/>
<name>A0A812XHB5_SYMPI</name>
<accession>A0A812XHB5</accession>